<keyword evidence="1" id="KW-1133">Transmembrane helix</keyword>
<dbReference type="CDD" id="cd15787">
    <property type="entry name" value="YycH_N"/>
    <property type="match status" value="1"/>
</dbReference>
<feature type="domain" description="Regulatory protein YycH" evidence="2">
    <location>
        <begin position="7"/>
        <end position="426"/>
    </location>
</feature>
<dbReference type="InterPro" id="IPR009996">
    <property type="entry name" value="YycH"/>
</dbReference>
<proteinExistence type="predicted"/>
<protein>
    <submittedName>
        <fullName evidence="3">Regulatory protein YycH of two-component signal transduction system YycFG</fullName>
    </submittedName>
</protein>
<dbReference type="RefSeq" id="WP_111440174.1">
    <property type="nucleotide sequence ID" value="NZ_QKZI01000006.1"/>
</dbReference>
<evidence type="ECO:0000256" key="1">
    <source>
        <dbReference type="SAM" id="Phobius"/>
    </source>
</evidence>
<evidence type="ECO:0000259" key="2">
    <source>
        <dbReference type="Pfam" id="PF07435"/>
    </source>
</evidence>
<dbReference type="Pfam" id="PF07435">
    <property type="entry name" value="YycH"/>
    <property type="match status" value="1"/>
</dbReference>
<feature type="transmembrane region" description="Helical" evidence="1">
    <location>
        <begin position="12"/>
        <end position="31"/>
    </location>
</feature>
<dbReference type="InterPro" id="IPR042274">
    <property type="entry name" value="YycH/YycI_2"/>
</dbReference>
<keyword evidence="1" id="KW-0812">Transmembrane</keyword>
<name>A0A2W7PAU8_9BACI</name>
<comment type="caution">
    <text evidence="3">The sequence shown here is derived from an EMBL/GenBank/DDBJ whole genome shotgun (WGS) entry which is preliminary data.</text>
</comment>
<keyword evidence="4" id="KW-1185">Reference proteome</keyword>
<evidence type="ECO:0000313" key="3">
    <source>
        <dbReference type="EMBL" id="PZX03718.1"/>
    </source>
</evidence>
<sequence length="440" mass="50711">MGMKYIEQVKSVMLLLLVLMSFTLTFSSWTYSPNYETIDTPILDISIAEKKTLEDVIKPYRLLFSENDKFTGSTSTQSIERVLGTMKSWEIQMVELVENEVTVQEINRYINAPNRFTLFFTADVPIKTYSSIFPFADHTLPDASFNRLVVDWSDISKDEILVYFINTADKKVYSSTMNNVNKQFFINSIINQAKSFPVYNEIERNENLSLYVSASPEKTVSYTYYLEEIAPEKFKNALFNTPSIVRSNPFGTTAQEYTDDSALMNVDYSSKRISYVDPAAESETSVTPEELIQNTVNFVNEHDGWTDDFRYSRINPITQQVNYQLYYLGLPVFSDDTSTEIIEYWGKNRVYRYIRPYYILDVPLKTIDTQLPSGQIAYEKISEIPEMDSSTIVDIVAGYYLSRDDNQPILSLEPSWYYLVNGSWIRLAPDLLGGDTFGLE</sequence>
<dbReference type="EMBL" id="QKZI01000006">
    <property type="protein sequence ID" value="PZX03718.1"/>
    <property type="molecule type" value="Genomic_DNA"/>
</dbReference>
<gene>
    <name evidence="3" type="ORF">C7437_106144</name>
</gene>
<evidence type="ECO:0000313" key="4">
    <source>
        <dbReference type="Proteomes" id="UP000248646"/>
    </source>
</evidence>
<reference evidence="3 4" key="1">
    <citation type="submission" date="2018-06" db="EMBL/GenBank/DDBJ databases">
        <title>Genomic Encyclopedia of Type Strains, Phase IV (KMG-IV): sequencing the most valuable type-strain genomes for metagenomic binning, comparative biology and taxonomic classification.</title>
        <authorList>
            <person name="Goeker M."/>
        </authorList>
    </citation>
    <scope>NUCLEOTIDE SEQUENCE [LARGE SCALE GENOMIC DNA]</scope>
    <source>
        <strain evidence="3 4">DSM 5</strain>
    </source>
</reference>
<dbReference type="Proteomes" id="UP000248646">
    <property type="component" value="Unassembled WGS sequence"/>
</dbReference>
<dbReference type="AlphaFoldDB" id="A0A2W7PAU8"/>
<accession>A0A2W7PAU8</accession>
<organism evidence="3 4">
    <name type="scientific">Psychrobacillus insolitus</name>
    <dbReference type="NCBI Taxonomy" id="1461"/>
    <lineage>
        <taxon>Bacteria</taxon>
        <taxon>Bacillati</taxon>
        <taxon>Bacillota</taxon>
        <taxon>Bacilli</taxon>
        <taxon>Bacillales</taxon>
        <taxon>Bacillaceae</taxon>
        <taxon>Psychrobacillus</taxon>
    </lineage>
</organism>
<keyword evidence="1" id="KW-0472">Membrane</keyword>
<dbReference type="Gene3D" id="3.30.310.160">
    <property type="entry name" value="YycH protein, domain 2"/>
    <property type="match status" value="1"/>
</dbReference>
<dbReference type="OrthoDB" id="2382185at2"/>